<evidence type="ECO:0000259" key="2">
    <source>
        <dbReference type="PROSITE" id="PS50969"/>
    </source>
</evidence>
<keyword evidence="1" id="KW-0496">Mitochondrion</keyword>
<keyword evidence="1" id="KW-0809">Transit peptide</keyword>
<dbReference type="OrthoDB" id="277011at2759"/>
<dbReference type="AlphaFoldDB" id="A0A833RHI1"/>
<gene>
    <name evidence="3" type="ORF">FCM35_KLT10193</name>
</gene>
<feature type="domain" description="FCP1 homology" evidence="2">
    <location>
        <begin position="1"/>
        <end position="134"/>
    </location>
</feature>
<keyword evidence="1" id="KW-0811">Translocation</keyword>
<comment type="subcellular location">
    <subcellularLocation>
        <location evidence="1">Mitochondrion inner membrane</location>
        <topology evidence="1">Single-pass membrane protein</topology>
    </subcellularLocation>
</comment>
<dbReference type="Pfam" id="PF03031">
    <property type="entry name" value="NIF"/>
    <property type="match status" value="1"/>
</dbReference>
<comment type="subunit">
    <text evidence="1">Component of the TIM23 complex.</text>
</comment>
<dbReference type="SUPFAM" id="SSF56784">
    <property type="entry name" value="HAD-like"/>
    <property type="match status" value="1"/>
</dbReference>
<accession>A0A833RHI1</accession>
<sequence length="134" mass="15263">MEALVKPAVFKTIIHTSLDPPPGGYNFSLDVVTKDTTLTLYVTLRPGLHEFLLAAKKACFEVVTFTWQPREYVSHILSQIDPTGEMISHKMFHNYCHETGNRKAVMDLMLTGRKLDRSVIIDKNPNFCVKQWPA</sequence>
<dbReference type="EMBL" id="SWLB01000002">
    <property type="protein sequence ID" value="KAF3341349.1"/>
    <property type="molecule type" value="Genomic_DNA"/>
</dbReference>
<evidence type="ECO:0000313" key="4">
    <source>
        <dbReference type="Proteomes" id="UP000623129"/>
    </source>
</evidence>
<keyword evidence="4" id="KW-1185">Reference proteome</keyword>
<dbReference type="GO" id="GO:0005744">
    <property type="term" value="C:TIM23 mitochondrial import inner membrane translocase complex"/>
    <property type="evidence" value="ECO:0007669"/>
    <property type="project" value="UniProtKB-UniRule"/>
</dbReference>
<dbReference type="PANTHER" id="PTHR12210">
    <property type="entry name" value="DULLARD PROTEIN PHOSPHATASE"/>
    <property type="match status" value="1"/>
</dbReference>
<proteinExistence type="inferred from homology"/>
<keyword evidence="1" id="KW-0653">Protein transport</keyword>
<reference evidence="3" key="1">
    <citation type="submission" date="2020-01" db="EMBL/GenBank/DDBJ databases">
        <title>Genome sequence of Kobresia littledalei, the first chromosome-level genome in the family Cyperaceae.</title>
        <authorList>
            <person name="Qu G."/>
        </authorList>
    </citation>
    <scope>NUCLEOTIDE SEQUENCE</scope>
    <source>
        <strain evidence="3">C.B.Clarke</strain>
        <tissue evidence="3">Leaf</tissue>
    </source>
</reference>
<comment type="similarity">
    <text evidence="1">Belongs to the TIM50 family.</text>
</comment>
<keyword evidence="1" id="KW-0813">Transport</keyword>
<dbReference type="GO" id="GO:0015031">
    <property type="term" value="P:protein transport"/>
    <property type="evidence" value="ECO:0007669"/>
    <property type="project" value="UniProtKB-KW"/>
</dbReference>
<dbReference type="Proteomes" id="UP000623129">
    <property type="component" value="Unassembled WGS sequence"/>
</dbReference>
<organism evidence="3 4">
    <name type="scientific">Carex littledalei</name>
    <dbReference type="NCBI Taxonomy" id="544730"/>
    <lineage>
        <taxon>Eukaryota</taxon>
        <taxon>Viridiplantae</taxon>
        <taxon>Streptophyta</taxon>
        <taxon>Embryophyta</taxon>
        <taxon>Tracheophyta</taxon>
        <taxon>Spermatophyta</taxon>
        <taxon>Magnoliopsida</taxon>
        <taxon>Liliopsida</taxon>
        <taxon>Poales</taxon>
        <taxon>Cyperaceae</taxon>
        <taxon>Cyperoideae</taxon>
        <taxon>Cariceae</taxon>
        <taxon>Carex</taxon>
        <taxon>Carex subgen. Euthyceras</taxon>
    </lineage>
</organism>
<evidence type="ECO:0000256" key="1">
    <source>
        <dbReference type="RuleBase" id="RU365079"/>
    </source>
</evidence>
<dbReference type="InterPro" id="IPR036412">
    <property type="entry name" value="HAD-like_sf"/>
</dbReference>
<dbReference type="InterPro" id="IPR050365">
    <property type="entry name" value="TIM50"/>
</dbReference>
<dbReference type="InterPro" id="IPR004274">
    <property type="entry name" value="FCP1_dom"/>
</dbReference>
<dbReference type="InterPro" id="IPR023214">
    <property type="entry name" value="HAD_sf"/>
</dbReference>
<dbReference type="Gene3D" id="3.40.50.1000">
    <property type="entry name" value="HAD superfamily/HAD-like"/>
    <property type="match status" value="1"/>
</dbReference>
<evidence type="ECO:0000313" key="3">
    <source>
        <dbReference type="EMBL" id="KAF3341349.1"/>
    </source>
</evidence>
<comment type="function">
    <text evidence="1">Essential component of the TIM23 complex, a complex that mediates the translocation of transit peptide-containing proteins across the mitochondrial inner membrane.</text>
</comment>
<protein>
    <recommendedName>
        <fullName evidence="1">Mitochondrial import inner membrane translocase subunit TIM50</fullName>
    </recommendedName>
</protein>
<comment type="caution">
    <text evidence="3">The sequence shown here is derived from an EMBL/GenBank/DDBJ whole genome shotgun (WGS) entry which is preliminary data.</text>
</comment>
<name>A0A833RHI1_9POAL</name>
<dbReference type="SMART" id="SM00577">
    <property type="entry name" value="CPDc"/>
    <property type="match status" value="1"/>
</dbReference>
<dbReference type="PROSITE" id="PS50969">
    <property type="entry name" value="FCP1"/>
    <property type="match status" value="1"/>
</dbReference>